<sequence length="205" mass="22422">MSEKFKVNADKASYGIGLQMGEQLKGNPFEGLNLNLVFEGMKDAFTGSEFQVEVTEIQAAFEEINAEIQARRATEAKELAAEGTAFLEDNAKRTEVTVTESGLQYEVITTGEGEIPTAESTVRTHYHGTLINGTVFDSSVERNEPAEFPVSGVIKGWTEALQIMTVGSKWRLYIPQDLAYGERGAGASIAPYSTLVFDIELLEIV</sequence>
<evidence type="ECO:0000256" key="5">
    <source>
        <dbReference type="PROSITE-ProRule" id="PRU00277"/>
    </source>
</evidence>
<evidence type="ECO:0000313" key="9">
    <source>
        <dbReference type="Proteomes" id="UP000198862"/>
    </source>
</evidence>
<comment type="similarity">
    <text evidence="2 6">Belongs to the FKBP-type PPIase family.</text>
</comment>
<dbReference type="Gene3D" id="1.10.287.460">
    <property type="entry name" value="Peptidyl-prolyl cis-trans isomerase, FKBP-type, N-terminal domain"/>
    <property type="match status" value="1"/>
</dbReference>
<dbReference type="PROSITE" id="PS50059">
    <property type="entry name" value="FKBP_PPIASE"/>
    <property type="match status" value="1"/>
</dbReference>
<dbReference type="Proteomes" id="UP000198862">
    <property type="component" value="Unassembled WGS sequence"/>
</dbReference>
<dbReference type="NCBIfam" id="NF008602">
    <property type="entry name" value="PRK11570.1"/>
    <property type="match status" value="1"/>
</dbReference>
<evidence type="ECO:0000256" key="2">
    <source>
        <dbReference type="ARBA" id="ARBA00006577"/>
    </source>
</evidence>
<dbReference type="GO" id="GO:0003755">
    <property type="term" value="F:peptidyl-prolyl cis-trans isomerase activity"/>
    <property type="evidence" value="ECO:0007669"/>
    <property type="project" value="UniProtKB-UniRule"/>
</dbReference>
<dbReference type="InterPro" id="IPR000774">
    <property type="entry name" value="PPIase_FKBP_N"/>
</dbReference>
<organism evidence="8 9">
    <name type="scientific">Pseudoalteromonas denitrificans DSM 6059</name>
    <dbReference type="NCBI Taxonomy" id="1123010"/>
    <lineage>
        <taxon>Bacteria</taxon>
        <taxon>Pseudomonadati</taxon>
        <taxon>Pseudomonadota</taxon>
        <taxon>Gammaproteobacteria</taxon>
        <taxon>Alteromonadales</taxon>
        <taxon>Pseudoalteromonadaceae</taxon>
        <taxon>Pseudoalteromonas</taxon>
    </lineage>
</organism>
<dbReference type="Pfam" id="PF00254">
    <property type="entry name" value="FKBP_C"/>
    <property type="match status" value="1"/>
</dbReference>
<proteinExistence type="inferred from homology"/>
<reference evidence="8 9" key="1">
    <citation type="submission" date="2016-10" db="EMBL/GenBank/DDBJ databases">
        <authorList>
            <person name="de Groot N.N."/>
        </authorList>
    </citation>
    <scope>NUCLEOTIDE SEQUENCE [LARGE SCALE GENOMIC DNA]</scope>
    <source>
        <strain evidence="8 9">DSM 6059</strain>
    </source>
</reference>
<dbReference type="EMBL" id="FOLO01000027">
    <property type="protein sequence ID" value="SFD00443.1"/>
    <property type="molecule type" value="Genomic_DNA"/>
</dbReference>
<dbReference type="AlphaFoldDB" id="A0A1I1P0E4"/>
<evidence type="ECO:0000259" key="7">
    <source>
        <dbReference type="PROSITE" id="PS50059"/>
    </source>
</evidence>
<evidence type="ECO:0000256" key="1">
    <source>
        <dbReference type="ARBA" id="ARBA00000971"/>
    </source>
</evidence>
<dbReference type="Pfam" id="PF01346">
    <property type="entry name" value="FKBP_N"/>
    <property type="match status" value="1"/>
</dbReference>
<gene>
    <name evidence="8" type="ORF">SAMN02745724_03163</name>
</gene>
<evidence type="ECO:0000256" key="6">
    <source>
        <dbReference type="RuleBase" id="RU003915"/>
    </source>
</evidence>
<feature type="domain" description="PPIase FKBP-type" evidence="7">
    <location>
        <begin position="119"/>
        <end position="205"/>
    </location>
</feature>
<accession>A0A1I1P0E4</accession>
<dbReference type="GO" id="GO:0006457">
    <property type="term" value="P:protein folding"/>
    <property type="evidence" value="ECO:0007669"/>
    <property type="project" value="InterPro"/>
</dbReference>
<dbReference type="InterPro" id="IPR036944">
    <property type="entry name" value="PPIase_FKBP_N_sf"/>
</dbReference>
<dbReference type="Gene3D" id="3.10.50.40">
    <property type="match status" value="1"/>
</dbReference>
<comment type="catalytic activity">
    <reaction evidence="1 5 6">
        <text>[protein]-peptidylproline (omega=180) = [protein]-peptidylproline (omega=0)</text>
        <dbReference type="Rhea" id="RHEA:16237"/>
        <dbReference type="Rhea" id="RHEA-COMP:10747"/>
        <dbReference type="Rhea" id="RHEA-COMP:10748"/>
        <dbReference type="ChEBI" id="CHEBI:83833"/>
        <dbReference type="ChEBI" id="CHEBI:83834"/>
        <dbReference type="EC" id="5.2.1.8"/>
    </reaction>
</comment>
<dbReference type="FunFam" id="3.10.50.40:FF:000004">
    <property type="entry name" value="Peptidyl-prolyl cis-trans isomerase"/>
    <property type="match status" value="1"/>
</dbReference>
<dbReference type="RefSeq" id="WP_091986319.1">
    <property type="nucleotide sequence ID" value="NZ_FOLO01000027.1"/>
</dbReference>
<keyword evidence="9" id="KW-1185">Reference proteome</keyword>
<dbReference type="PANTHER" id="PTHR43811">
    <property type="entry name" value="FKBP-TYPE PEPTIDYL-PROLYL CIS-TRANS ISOMERASE FKPA"/>
    <property type="match status" value="1"/>
</dbReference>
<dbReference type="PANTHER" id="PTHR43811:SF23">
    <property type="entry name" value="FKBP-TYPE 22 KDA PEPTIDYL-PROLYL CIS-TRANS ISOMERASE"/>
    <property type="match status" value="1"/>
</dbReference>
<dbReference type="SUPFAM" id="SSF54534">
    <property type="entry name" value="FKBP-like"/>
    <property type="match status" value="1"/>
</dbReference>
<evidence type="ECO:0000256" key="3">
    <source>
        <dbReference type="ARBA" id="ARBA00023110"/>
    </source>
</evidence>
<dbReference type="InterPro" id="IPR001179">
    <property type="entry name" value="PPIase_FKBP_dom"/>
</dbReference>
<protein>
    <recommendedName>
        <fullName evidence="6">Peptidyl-prolyl cis-trans isomerase</fullName>
        <ecNumber evidence="6">5.2.1.8</ecNumber>
    </recommendedName>
</protein>
<keyword evidence="3 5" id="KW-0697">Rotamase</keyword>
<name>A0A1I1P0E4_9GAMM</name>
<dbReference type="InterPro" id="IPR046357">
    <property type="entry name" value="PPIase_dom_sf"/>
</dbReference>
<dbReference type="OrthoDB" id="9814548at2"/>
<evidence type="ECO:0000256" key="4">
    <source>
        <dbReference type="ARBA" id="ARBA00023235"/>
    </source>
</evidence>
<evidence type="ECO:0000313" key="8">
    <source>
        <dbReference type="EMBL" id="SFD00443.1"/>
    </source>
</evidence>
<keyword evidence="4 5" id="KW-0413">Isomerase</keyword>
<dbReference type="EC" id="5.2.1.8" evidence="6"/>
<dbReference type="STRING" id="1123010.SAMN02745724_03163"/>